<keyword evidence="5" id="KW-1185">Reference proteome</keyword>
<dbReference type="Pfam" id="PF14031">
    <property type="entry name" value="D-ser_dehydrat"/>
    <property type="match status" value="1"/>
</dbReference>
<keyword evidence="2" id="KW-0456">Lyase</keyword>
<protein>
    <submittedName>
        <fullName evidence="4">Alanine racemase</fullName>
        <ecNumber evidence="4">5.1.1.1</ecNumber>
    </submittedName>
</protein>
<keyword evidence="4" id="KW-0413">Isomerase</keyword>
<evidence type="ECO:0000313" key="5">
    <source>
        <dbReference type="Proteomes" id="UP001183202"/>
    </source>
</evidence>
<dbReference type="InterPro" id="IPR051466">
    <property type="entry name" value="D-amino_acid_metab_enzyme"/>
</dbReference>
<evidence type="ECO:0000259" key="3">
    <source>
        <dbReference type="SMART" id="SM01119"/>
    </source>
</evidence>
<reference evidence="5" key="1">
    <citation type="submission" date="2023-07" db="EMBL/GenBank/DDBJ databases">
        <title>30 novel species of actinomycetes from the DSMZ collection.</title>
        <authorList>
            <person name="Nouioui I."/>
        </authorList>
    </citation>
    <scope>NUCLEOTIDE SEQUENCE [LARGE SCALE GENOMIC DNA]</scope>
    <source>
        <strain evidence="5">DSM 45834</strain>
    </source>
</reference>
<dbReference type="EC" id="5.1.1.1" evidence="4"/>
<proteinExistence type="inferred from homology"/>
<dbReference type="EMBL" id="JAVREJ010000004">
    <property type="protein sequence ID" value="MDT0349431.1"/>
    <property type="molecule type" value="Genomic_DNA"/>
</dbReference>
<dbReference type="InterPro" id="IPR042208">
    <property type="entry name" value="D-ser_dehydrat-like_sf"/>
</dbReference>
<dbReference type="GO" id="GO:0008784">
    <property type="term" value="F:alanine racemase activity"/>
    <property type="evidence" value="ECO:0007669"/>
    <property type="project" value="UniProtKB-EC"/>
</dbReference>
<dbReference type="PANTHER" id="PTHR28004">
    <property type="entry name" value="ZGC:162816-RELATED"/>
    <property type="match status" value="1"/>
</dbReference>
<comment type="similarity">
    <text evidence="1">Belongs to the DSD1 family.</text>
</comment>
<gene>
    <name evidence="4" type="ORF">RM445_07800</name>
</gene>
<evidence type="ECO:0000313" key="4">
    <source>
        <dbReference type="EMBL" id="MDT0349431.1"/>
    </source>
</evidence>
<dbReference type="RefSeq" id="WP_311555462.1">
    <property type="nucleotide sequence ID" value="NZ_JAVREJ010000004.1"/>
</dbReference>
<dbReference type="InterPro" id="IPR029066">
    <property type="entry name" value="PLP-binding_barrel"/>
</dbReference>
<dbReference type="Gene3D" id="2.40.37.20">
    <property type="entry name" value="D-serine dehydratase-like domain"/>
    <property type="match status" value="1"/>
</dbReference>
<dbReference type="Pfam" id="PF01168">
    <property type="entry name" value="Ala_racemase_N"/>
    <property type="match status" value="1"/>
</dbReference>
<dbReference type="Gene3D" id="3.20.20.10">
    <property type="entry name" value="Alanine racemase"/>
    <property type="match status" value="1"/>
</dbReference>
<dbReference type="SMART" id="SM01119">
    <property type="entry name" value="D-ser_dehydrat"/>
    <property type="match status" value="1"/>
</dbReference>
<evidence type="ECO:0000256" key="1">
    <source>
        <dbReference type="ARBA" id="ARBA00005323"/>
    </source>
</evidence>
<dbReference type="Proteomes" id="UP001183202">
    <property type="component" value="Unassembled WGS sequence"/>
</dbReference>
<sequence length="348" mass="36170">MRDTPYLAVDLAILDRNLTEMARSAQARGLALRPHAKTHKCVQIARRQVALSGGGLTLATVAEAEVFADAGFDDVFLAYPVVASGPRARRLRDLAERVTLRVGVDSSEGAELLAAAVPGLEVLVEVDSGHHRTGVVPDRAGEVAASARALGLQVAGVFTFPGHSYAPGERKSAAADETLALSVAASALRAVDIEPRIRSGGSTPTAALSDGEVLTELRPGVYVFQDAQQAELGSTDLADVALTAVASVVSRGRDRAVLDSGSKVLAADRAAWATGHGRLPDFPDARVVALSEHHATVTFAGPAPAVGERVRVAPNHVCTAVNLADELVVVDGGVEVDRWRVAARGANT</sequence>
<evidence type="ECO:0000256" key="2">
    <source>
        <dbReference type="ARBA" id="ARBA00023239"/>
    </source>
</evidence>
<comment type="caution">
    <text evidence="4">The sequence shown here is derived from an EMBL/GenBank/DDBJ whole genome shotgun (WGS) entry which is preliminary data.</text>
</comment>
<organism evidence="4 5">
    <name type="scientific">Pseudonocardia charpentierae</name>
    <dbReference type="NCBI Taxonomy" id="3075545"/>
    <lineage>
        <taxon>Bacteria</taxon>
        <taxon>Bacillati</taxon>
        <taxon>Actinomycetota</taxon>
        <taxon>Actinomycetes</taxon>
        <taxon>Pseudonocardiales</taxon>
        <taxon>Pseudonocardiaceae</taxon>
        <taxon>Pseudonocardia</taxon>
    </lineage>
</organism>
<accession>A0ABU2N668</accession>
<dbReference type="InterPro" id="IPR026956">
    <property type="entry name" value="D-ser_dehydrat-like_dom"/>
</dbReference>
<dbReference type="InterPro" id="IPR001608">
    <property type="entry name" value="Ala_racemase_N"/>
</dbReference>
<name>A0ABU2N668_9PSEU</name>
<dbReference type="PANTHER" id="PTHR28004:SF2">
    <property type="entry name" value="D-SERINE DEHYDRATASE"/>
    <property type="match status" value="1"/>
</dbReference>
<dbReference type="SUPFAM" id="SSF51419">
    <property type="entry name" value="PLP-binding barrel"/>
    <property type="match status" value="1"/>
</dbReference>
<feature type="domain" description="D-serine dehydratase-like" evidence="3">
    <location>
        <begin position="241"/>
        <end position="331"/>
    </location>
</feature>